<dbReference type="KEGG" id="ksn:43592286"/>
<feature type="compositionally biased region" description="Low complexity" evidence="1">
    <location>
        <begin position="406"/>
        <end position="428"/>
    </location>
</feature>
<keyword evidence="2" id="KW-0472">Membrane</keyword>
<feature type="compositionally biased region" description="Basic and acidic residues" evidence="1">
    <location>
        <begin position="448"/>
        <end position="457"/>
    </location>
</feature>
<dbReference type="GeneID" id="43592286"/>
<dbReference type="Proteomes" id="UP000322225">
    <property type="component" value="Chromosome 8"/>
</dbReference>
<feature type="compositionally biased region" description="Pro residues" evidence="1">
    <location>
        <begin position="370"/>
        <end position="389"/>
    </location>
</feature>
<evidence type="ECO:0000313" key="3">
    <source>
        <dbReference type="EMBL" id="WWD20280.1"/>
    </source>
</evidence>
<dbReference type="EMBL" id="CP144058">
    <property type="protein sequence ID" value="WWD20280.1"/>
    <property type="molecule type" value="Genomic_DNA"/>
</dbReference>
<evidence type="ECO:0000256" key="2">
    <source>
        <dbReference type="SAM" id="Phobius"/>
    </source>
</evidence>
<keyword evidence="2" id="KW-1133">Transmembrane helix</keyword>
<reference evidence="3" key="2">
    <citation type="submission" date="2024-01" db="EMBL/GenBank/DDBJ databases">
        <title>Comparative genomics of Cryptococcus and Kwoniella reveals pathogenesis evolution and contrasting modes of karyotype evolution via chromosome fusion or intercentromeric recombination.</title>
        <authorList>
            <person name="Coelho M.A."/>
            <person name="David-Palma M."/>
            <person name="Shea T."/>
            <person name="Bowers K."/>
            <person name="McGinley-Smith S."/>
            <person name="Mohammad A.W."/>
            <person name="Gnirke A."/>
            <person name="Yurkov A.M."/>
            <person name="Nowrousian M."/>
            <person name="Sun S."/>
            <person name="Cuomo C.A."/>
            <person name="Heitman J."/>
        </authorList>
    </citation>
    <scope>NUCLEOTIDE SEQUENCE</scope>
    <source>
        <strain evidence="3">CBS 12478</strain>
    </source>
</reference>
<dbReference type="RefSeq" id="XP_031857600.2">
    <property type="nucleotide sequence ID" value="XM_032008114.2"/>
</dbReference>
<organism evidence="3 4">
    <name type="scientific">Kwoniella shandongensis</name>
    <dbReference type="NCBI Taxonomy" id="1734106"/>
    <lineage>
        <taxon>Eukaryota</taxon>
        <taxon>Fungi</taxon>
        <taxon>Dikarya</taxon>
        <taxon>Basidiomycota</taxon>
        <taxon>Agaricomycotina</taxon>
        <taxon>Tremellomycetes</taxon>
        <taxon>Tremellales</taxon>
        <taxon>Cryptococcaceae</taxon>
        <taxon>Kwoniella</taxon>
    </lineage>
</organism>
<dbReference type="AlphaFoldDB" id="A0AAJ8LN67"/>
<protein>
    <submittedName>
        <fullName evidence="3">Uncharacterized protein</fullName>
    </submittedName>
</protein>
<feature type="transmembrane region" description="Helical" evidence="2">
    <location>
        <begin position="167"/>
        <end position="186"/>
    </location>
</feature>
<sequence>MGDSITVYAVVVSKSTVSTVDTYHSTYICPDESKLCVVKIRARRTAQSQVVALSNRPDPSLLEKDSDVKQKASIMIFVIEGGSGSENVTVTPSAQGNIVLATLTTGLPLTSTLKSGSITTVSLPSTSTRDTGMIFSSTGITSSTASIASSDMNTGMGDAGGYDKTSLIIFVIIFAIIMTAIGSWSVRRLLLRRKLQRTLLLYDDDHDGKDGKDGKDESRGREKGRRWRRNSSMRIPDMEFVVEQKRTSVPSLGVNTYRKRYSLSSGTNTNTITTRVGAEGGGGRKESLLLEKVVQNKISDVTQPQVTPPVMDQSSIHPTPVYLDARTPAMTVSISDQPYANAFQPVGQSTPQPLTLPKNLLSPQTQLWMPSPPPPPPPVSPSPLVPPTPVLSDGESQIGVATTTNSLPASSSRSAVVAESYPARTGTGTSTGTGTGNSTGEATISHSISDRSMKDNKQVSPGEAETKSRIPDVPYALPLQEDTSAFIPLSQMAFEKKEPNYRSPTESLYVCYKDV</sequence>
<gene>
    <name evidence="3" type="ORF">CI109_104756</name>
</gene>
<reference evidence="3" key="1">
    <citation type="submission" date="2017-08" db="EMBL/GenBank/DDBJ databases">
        <authorList>
            <person name="Cuomo C."/>
            <person name="Billmyre B."/>
            <person name="Heitman J."/>
        </authorList>
    </citation>
    <scope>NUCLEOTIDE SEQUENCE</scope>
    <source>
        <strain evidence="3">CBS 12478</strain>
    </source>
</reference>
<accession>A0AAJ8LN67</accession>
<evidence type="ECO:0000313" key="4">
    <source>
        <dbReference type="Proteomes" id="UP000322225"/>
    </source>
</evidence>
<proteinExistence type="predicted"/>
<feature type="region of interest" description="Disordered" evidence="1">
    <location>
        <begin position="364"/>
        <end position="470"/>
    </location>
</feature>
<feature type="compositionally biased region" description="Basic and acidic residues" evidence="1">
    <location>
        <begin position="206"/>
        <end position="221"/>
    </location>
</feature>
<feature type="region of interest" description="Disordered" evidence="1">
    <location>
        <begin position="206"/>
        <end position="230"/>
    </location>
</feature>
<evidence type="ECO:0000256" key="1">
    <source>
        <dbReference type="SAM" id="MobiDB-lite"/>
    </source>
</evidence>
<name>A0AAJ8LN67_9TREE</name>
<keyword evidence="4" id="KW-1185">Reference proteome</keyword>
<keyword evidence="2" id="KW-0812">Transmembrane</keyword>